<organism evidence="1 2">
    <name type="scientific">Gossypium australe</name>
    <dbReference type="NCBI Taxonomy" id="47621"/>
    <lineage>
        <taxon>Eukaryota</taxon>
        <taxon>Viridiplantae</taxon>
        <taxon>Streptophyta</taxon>
        <taxon>Embryophyta</taxon>
        <taxon>Tracheophyta</taxon>
        <taxon>Spermatophyta</taxon>
        <taxon>Magnoliopsida</taxon>
        <taxon>eudicotyledons</taxon>
        <taxon>Gunneridae</taxon>
        <taxon>Pentapetalae</taxon>
        <taxon>rosids</taxon>
        <taxon>malvids</taxon>
        <taxon>Malvales</taxon>
        <taxon>Malvaceae</taxon>
        <taxon>Malvoideae</taxon>
        <taxon>Gossypium</taxon>
    </lineage>
</organism>
<protein>
    <submittedName>
        <fullName evidence="1">Retrovirus-related Pol polyprotein LINE-1</fullName>
    </submittedName>
</protein>
<proteinExistence type="predicted"/>
<comment type="caution">
    <text evidence="1">The sequence shown here is derived from an EMBL/GenBank/DDBJ whole genome shotgun (WGS) entry which is preliminary data.</text>
</comment>
<dbReference type="PANTHER" id="PTHR31635">
    <property type="entry name" value="REVERSE TRANSCRIPTASE DOMAIN-CONTAINING PROTEIN-RELATED"/>
    <property type="match status" value="1"/>
</dbReference>
<evidence type="ECO:0000313" key="1">
    <source>
        <dbReference type="EMBL" id="KAA3485397.1"/>
    </source>
</evidence>
<evidence type="ECO:0000313" key="2">
    <source>
        <dbReference type="Proteomes" id="UP000325315"/>
    </source>
</evidence>
<dbReference type="EMBL" id="SMMG02000002">
    <property type="protein sequence ID" value="KAA3485397.1"/>
    <property type="molecule type" value="Genomic_DNA"/>
</dbReference>
<accession>A0A5B6WXG9</accession>
<name>A0A5B6WXG9_9ROSI</name>
<dbReference type="Proteomes" id="UP000325315">
    <property type="component" value="Unassembled WGS sequence"/>
</dbReference>
<sequence>MKVITNRFKTIFPKIIGPEQAGFIAMRNIIDNVIIAQEVIHSMKSSLKRKWMTIKIDLEKAYDRFKPARGIR</sequence>
<dbReference type="OrthoDB" id="1001947at2759"/>
<dbReference type="AlphaFoldDB" id="A0A5B6WXG9"/>
<gene>
    <name evidence="1" type="ORF">EPI10_007382</name>
</gene>
<keyword evidence="2" id="KW-1185">Reference proteome</keyword>
<dbReference type="PANTHER" id="PTHR31635:SF196">
    <property type="entry name" value="REVERSE TRANSCRIPTASE DOMAIN-CONTAINING PROTEIN-RELATED"/>
    <property type="match status" value="1"/>
</dbReference>
<reference evidence="2" key="1">
    <citation type="journal article" date="2019" name="Plant Biotechnol. J.">
        <title>Genome sequencing of the Australian wild diploid species Gossypium australe highlights disease resistance and delayed gland morphogenesis.</title>
        <authorList>
            <person name="Cai Y."/>
            <person name="Cai X."/>
            <person name="Wang Q."/>
            <person name="Wang P."/>
            <person name="Zhang Y."/>
            <person name="Cai C."/>
            <person name="Xu Y."/>
            <person name="Wang K."/>
            <person name="Zhou Z."/>
            <person name="Wang C."/>
            <person name="Geng S."/>
            <person name="Li B."/>
            <person name="Dong Q."/>
            <person name="Hou Y."/>
            <person name="Wang H."/>
            <person name="Ai P."/>
            <person name="Liu Z."/>
            <person name="Yi F."/>
            <person name="Sun M."/>
            <person name="An G."/>
            <person name="Cheng J."/>
            <person name="Zhang Y."/>
            <person name="Shi Q."/>
            <person name="Xie Y."/>
            <person name="Shi X."/>
            <person name="Chang Y."/>
            <person name="Huang F."/>
            <person name="Chen Y."/>
            <person name="Hong S."/>
            <person name="Mi L."/>
            <person name="Sun Q."/>
            <person name="Zhang L."/>
            <person name="Zhou B."/>
            <person name="Peng R."/>
            <person name="Zhang X."/>
            <person name="Liu F."/>
        </authorList>
    </citation>
    <scope>NUCLEOTIDE SEQUENCE [LARGE SCALE GENOMIC DNA]</scope>
    <source>
        <strain evidence="2">cv. PA1801</strain>
    </source>
</reference>